<proteinExistence type="predicted"/>
<accession>A0ABD3DHA9</accession>
<name>A0ABD3DHA9_9LAMI</name>
<dbReference type="PANTHER" id="PTHR46043:SF2">
    <property type="entry name" value="ARM REPEAT SUPERFAMILY PROTEIN"/>
    <property type="match status" value="1"/>
</dbReference>
<evidence type="ECO:0000259" key="1">
    <source>
        <dbReference type="Pfam" id="PF23005"/>
    </source>
</evidence>
<feature type="domain" description="DUF7032" evidence="1">
    <location>
        <begin position="2"/>
        <end position="75"/>
    </location>
</feature>
<evidence type="ECO:0000313" key="3">
    <source>
        <dbReference type="Proteomes" id="UP001632038"/>
    </source>
</evidence>
<dbReference type="AlphaFoldDB" id="A0ABD3DHA9"/>
<dbReference type="PANTHER" id="PTHR46043">
    <property type="entry name" value="ARM REPEAT SUPERFAMILY PROTEIN"/>
    <property type="match status" value="1"/>
</dbReference>
<keyword evidence="3" id="KW-1185">Reference proteome</keyword>
<comment type="caution">
    <text evidence="2">The sequence shown here is derived from an EMBL/GenBank/DDBJ whole genome shotgun (WGS) entry which is preliminary data.</text>
</comment>
<protein>
    <recommendedName>
        <fullName evidence="1">DUF7032 domain-containing protein</fullName>
    </recommendedName>
</protein>
<organism evidence="2 3">
    <name type="scientific">Castilleja foliolosa</name>
    <dbReference type="NCBI Taxonomy" id="1961234"/>
    <lineage>
        <taxon>Eukaryota</taxon>
        <taxon>Viridiplantae</taxon>
        <taxon>Streptophyta</taxon>
        <taxon>Embryophyta</taxon>
        <taxon>Tracheophyta</taxon>
        <taxon>Spermatophyta</taxon>
        <taxon>Magnoliopsida</taxon>
        <taxon>eudicotyledons</taxon>
        <taxon>Gunneridae</taxon>
        <taxon>Pentapetalae</taxon>
        <taxon>asterids</taxon>
        <taxon>lamiids</taxon>
        <taxon>Lamiales</taxon>
        <taxon>Orobanchaceae</taxon>
        <taxon>Pedicularideae</taxon>
        <taxon>Castillejinae</taxon>
        <taxon>Castilleja</taxon>
    </lineage>
</organism>
<reference evidence="3" key="1">
    <citation type="journal article" date="2024" name="IScience">
        <title>Strigolactones Initiate the Formation of Haustorium-like Structures in Castilleja.</title>
        <authorList>
            <person name="Buerger M."/>
            <person name="Peterson D."/>
            <person name="Chory J."/>
        </authorList>
    </citation>
    <scope>NUCLEOTIDE SEQUENCE [LARGE SCALE GENOMIC DNA]</scope>
</reference>
<evidence type="ECO:0000313" key="2">
    <source>
        <dbReference type="EMBL" id="KAL3640331.1"/>
    </source>
</evidence>
<dbReference type="EMBL" id="JAVIJP010000017">
    <property type="protein sequence ID" value="KAL3640331.1"/>
    <property type="molecule type" value="Genomic_DNA"/>
</dbReference>
<sequence>MSITCFASRWQVIRLKLAAVKSLLSEISESPHWSENSLLVNLLPEILSTLRRTETLCNLCGDAASSFSRGKLLMRRLALEDLSRPDATSSRDEIVFFVKDLFTRLQIGGLEFKRKALESLIQLLAEDDKAAAVVAREANISSLISLLDLNGHDSISIGERNPK</sequence>
<dbReference type="Pfam" id="PF23005">
    <property type="entry name" value="DUF7032"/>
    <property type="match status" value="1"/>
</dbReference>
<gene>
    <name evidence="2" type="ORF">CASFOL_015299</name>
</gene>
<dbReference type="Proteomes" id="UP001632038">
    <property type="component" value="Unassembled WGS sequence"/>
</dbReference>
<dbReference type="InterPro" id="IPR054296">
    <property type="entry name" value="DUF7032"/>
</dbReference>